<dbReference type="KEGG" id="rpc:RPC_1773"/>
<proteinExistence type="predicted"/>
<evidence type="ECO:0000256" key="2">
    <source>
        <dbReference type="SAM" id="Phobius"/>
    </source>
</evidence>
<feature type="compositionally biased region" description="Low complexity" evidence="1">
    <location>
        <begin position="117"/>
        <end position="127"/>
    </location>
</feature>
<keyword evidence="2" id="KW-0812">Transmembrane</keyword>
<feature type="compositionally biased region" description="Basic and acidic residues" evidence="1">
    <location>
        <begin position="204"/>
        <end position="213"/>
    </location>
</feature>
<keyword evidence="2" id="KW-1133">Transmembrane helix</keyword>
<evidence type="ECO:0000256" key="1">
    <source>
        <dbReference type="SAM" id="MobiDB-lite"/>
    </source>
</evidence>
<dbReference type="HOGENOM" id="CLU_952750_0_0_5"/>
<sequence length="334" mass="35247">MILLLTAGIGLLLVGLAAIAFGIPVKEFSFGNTMILCGTIVASTGALMLGMRAAVNALRAAVSGAPAATAAAPHSNNAAHAARRLPPLEAPAPDHTPGDGETFLFSRDRPAHERPDSSGATEASSARGSERSAAEKFAAPAESSPPPPWRDEIAGDRGRTRSPPPTRSADPEPEPEPEPEAETEPAPPSDSTQKQRRNLLFASSRRERERAARAEQAAEAGGSALPELPLLANEPRRATFEEAWPETERARPEPLRARLFPGAEAHDPTAASEPAAPVSDEPDEAPQVTVLKSGVVDGMGYSLYSDGSIEAEMPEGKMRFASIDELRSHLDQRS</sequence>
<evidence type="ECO:0008006" key="4">
    <source>
        <dbReference type="Google" id="ProtNLM"/>
    </source>
</evidence>
<keyword evidence="2" id="KW-0472">Membrane</keyword>
<name>Q217V4_RHOPB</name>
<evidence type="ECO:0000313" key="3">
    <source>
        <dbReference type="EMBL" id="ABD87332.1"/>
    </source>
</evidence>
<accession>Q217V4</accession>
<feature type="compositionally biased region" description="Basic and acidic residues" evidence="1">
    <location>
        <begin position="106"/>
        <end position="116"/>
    </location>
</feature>
<feature type="compositionally biased region" description="Low complexity" evidence="1">
    <location>
        <begin position="214"/>
        <end position="233"/>
    </location>
</feature>
<feature type="region of interest" description="Disordered" evidence="1">
    <location>
        <begin position="87"/>
        <end position="287"/>
    </location>
</feature>
<dbReference type="RefSeq" id="WP_011472236.1">
    <property type="nucleotide sequence ID" value="NC_007925.1"/>
</dbReference>
<feature type="compositionally biased region" description="Acidic residues" evidence="1">
    <location>
        <begin position="171"/>
        <end position="183"/>
    </location>
</feature>
<gene>
    <name evidence="3" type="ordered locus">RPC_1773</name>
</gene>
<dbReference type="EMBL" id="CP000301">
    <property type="protein sequence ID" value="ABD87332.1"/>
    <property type="molecule type" value="Genomic_DNA"/>
</dbReference>
<dbReference type="AlphaFoldDB" id="Q217V4"/>
<feature type="transmembrane region" description="Helical" evidence="2">
    <location>
        <begin position="32"/>
        <end position="50"/>
    </location>
</feature>
<feature type="compositionally biased region" description="Basic and acidic residues" evidence="1">
    <location>
        <begin position="149"/>
        <end position="159"/>
    </location>
</feature>
<dbReference type="STRING" id="316056.RPC_1773"/>
<feature type="compositionally biased region" description="Basic and acidic residues" evidence="1">
    <location>
        <begin position="234"/>
        <end position="256"/>
    </location>
</feature>
<organism evidence="3">
    <name type="scientific">Rhodopseudomonas palustris (strain BisB18)</name>
    <dbReference type="NCBI Taxonomy" id="316056"/>
    <lineage>
        <taxon>Bacteria</taxon>
        <taxon>Pseudomonadati</taxon>
        <taxon>Pseudomonadota</taxon>
        <taxon>Alphaproteobacteria</taxon>
        <taxon>Hyphomicrobiales</taxon>
        <taxon>Nitrobacteraceae</taxon>
        <taxon>Rhodopseudomonas</taxon>
    </lineage>
</organism>
<dbReference type="OrthoDB" id="8456817at2"/>
<reference evidence="3" key="1">
    <citation type="submission" date="2006-03" db="EMBL/GenBank/DDBJ databases">
        <title>Complete sequence of Rhodopseudomonas palustris BisB18.</title>
        <authorList>
            <consortium name="US DOE Joint Genome Institute"/>
            <person name="Copeland A."/>
            <person name="Lucas S."/>
            <person name="Lapidus A."/>
            <person name="Barry K."/>
            <person name="Detter J.C."/>
            <person name="Glavina del Rio T."/>
            <person name="Hammon N."/>
            <person name="Israni S."/>
            <person name="Dalin E."/>
            <person name="Tice H."/>
            <person name="Pitluck S."/>
            <person name="Chain P."/>
            <person name="Malfatti S."/>
            <person name="Shin M."/>
            <person name="Vergez L."/>
            <person name="Schmutz J."/>
            <person name="Larimer F."/>
            <person name="Land M."/>
            <person name="Hauser L."/>
            <person name="Pelletier D.A."/>
            <person name="Kyrpides N."/>
            <person name="Anderson I."/>
            <person name="Oda Y."/>
            <person name="Harwood C.S."/>
            <person name="Richardson P."/>
        </authorList>
    </citation>
    <scope>NUCLEOTIDE SEQUENCE [LARGE SCALE GENOMIC DNA]</scope>
    <source>
        <strain evidence="3">BisB18</strain>
    </source>
</reference>
<dbReference type="eggNOG" id="ENOG503322S">
    <property type="taxonomic scope" value="Bacteria"/>
</dbReference>
<protein>
    <recommendedName>
        <fullName evidence="4">DUF308 domain-containing protein</fullName>
    </recommendedName>
</protein>